<dbReference type="InterPro" id="IPR007696">
    <property type="entry name" value="DNA_mismatch_repair_MutS_core"/>
</dbReference>
<dbReference type="Pfam" id="PF01624">
    <property type="entry name" value="MutS_I"/>
    <property type="match status" value="1"/>
</dbReference>
<dbReference type="FunFam" id="1.10.1420.10:FF:000005">
    <property type="entry name" value="DNA mismatch repair protein"/>
    <property type="match status" value="1"/>
</dbReference>
<dbReference type="GO" id="GO:0005634">
    <property type="term" value="C:nucleus"/>
    <property type="evidence" value="ECO:0007669"/>
    <property type="project" value="TreeGrafter"/>
</dbReference>
<dbReference type="InterPro" id="IPR045076">
    <property type="entry name" value="MutS"/>
</dbReference>
<keyword evidence="2 6" id="KW-0547">Nucleotide-binding</keyword>
<evidence type="ECO:0000313" key="8">
    <source>
        <dbReference type="EMBL" id="GFQ08883.1"/>
    </source>
</evidence>
<dbReference type="InterPro" id="IPR007861">
    <property type="entry name" value="DNA_mismatch_repair_MutS_clamp"/>
</dbReference>
<dbReference type="InterPro" id="IPR036678">
    <property type="entry name" value="MutS_con_dom_sf"/>
</dbReference>
<evidence type="ECO:0000259" key="7">
    <source>
        <dbReference type="SMART" id="SM00533"/>
    </source>
</evidence>
<dbReference type="GO" id="GO:0030983">
    <property type="term" value="F:mismatched DNA binding"/>
    <property type="evidence" value="ECO:0007669"/>
    <property type="project" value="InterPro"/>
</dbReference>
<dbReference type="Proteomes" id="UP000653305">
    <property type="component" value="Unassembled WGS sequence"/>
</dbReference>
<dbReference type="PANTHER" id="PTHR11361:SF150">
    <property type="entry name" value="DNA MISMATCH REPAIR PROTEIN MSH6"/>
    <property type="match status" value="1"/>
</dbReference>
<dbReference type="InterPro" id="IPR017261">
    <property type="entry name" value="DNA_mismatch_repair_MutS/MSH"/>
</dbReference>
<feature type="non-terminal residue" evidence="8">
    <location>
        <position position="1"/>
    </location>
</feature>
<dbReference type="GO" id="GO:0005524">
    <property type="term" value="F:ATP binding"/>
    <property type="evidence" value="ECO:0007669"/>
    <property type="project" value="UniProtKB-KW"/>
</dbReference>
<dbReference type="InterPro" id="IPR007695">
    <property type="entry name" value="DNA_mismatch_repair_MutS-lik_N"/>
</dbReference>
<protein>
    <submittedName>
        <fullName evidence="8">DNA mismatch repair protein msh6</fullName>
    </submittedName>
</protein>
<keyword evidence="6" id="KW-0234">DNA repair</keyword>
<dbReference type="PIRSF" id="PIRSF037677">
    <property type="entry name" value="DNA_mis_repair_Msh6"/>
    <property type="match status" value="1"/>
</dbReference>
<evidence type="ECO:0000256" key="4">
    <source>
        <dbReference type="ARBA" id="ARBA00022840"/>
    </source>
</evidence>
<evidence type="ECO:0000256" key="5">
    <source>
        <dbReference type="ARBA" id="ARBA00023125"/>
    </source>
</evidence>
<dbReference type="InterPro" id="IPR007860">
    <property type="entry name" value="DNA_mmatch_repair_MutS_con_dom"/>
</dbReference>
<evidence type="ECO:0000256" key="6">
    <source>
        <dbReference type="RuleBase" id="RU003756"/>
    </source>
</evidence>
<keyword evidence="3 6" id="KW-0227">DNA damage</keyword>
<proteinExistence type="inferred from homology"/>
<evidence type="ECO:0000256" key="1">
    <source>
        <dbReference type="ARBA" id="ARBA00006271"/>
    </source>
</evidence>
<dbReference type="Gene3D" id="3.40.1170.10">
    <property type="entry name" value="DNA repair protein MutS, domain I"/>
    <property type="match status" value="1"/>
</dbReference>
<dbReference type="InterPro" id="IPR000432">
    <property type="entry name" value="DNA_mismatch_repair_MutS_C"/>
</dbReference>
<dbReference type="Pfam" id="PF05188">
    <property type="entry name" value="MutS_II"/>
    <property type="match status" value="1"/>
</dbReference>
<evidence type="ECO:0000256" key="2">
    <source>
        <dbReference type="ARBA" id="ARBA00022741"/>
    </source>
</evidence>
<comment type="similarity">
    <text evidence="1 6">Belongs to the DNA mismatch repair MutS family.</text>
</comment>
<dbReference type="SUPFAM" id="SSF53150">
    <property type="entry name" value="DNA repair protein MutS, domain II"/>
    <property type="match status" value="1"/>
</dbReference>
<dbReference type="InterPro" id="IPR036187">
    <property type="entry name" value="DNA_mismatch_repair_MutS_sf"/>
</dbReference>
<dbReference type="SUPFAM" id="SSF55271">
    <property type="entry name" value="DNA repair protein MutS, domain I"/>
    <property type="match status" value="1"/>
</dbReference>
<keyword evidence="5 6" id="KW-0238">DNA-binding</keyword>
<dbReference type="Pfam" id="PF00488">
    <property type="entry name" value="MutS_V"/>
    <property type="match status" value="1"/>
</dbReference>
<dbReference type="Gene3D" id="1.10.1420.10">
    <property type="match status" value="2"/>
</dbReference>
<dbReference type="FunFam" id="3.40.1170.10:FF:000002">
    <property type="entry name" value="DNA mismatch repair protein"/>
    <property type="match status" value="1"/>
</dbReference>
<dbReference type="Pfam" id="PF05192">
    <property type="entry name" value="MutS_III"/>
    <property type="match status" value="1"/>
</dbReference>
<name>A0A830DDY9_9LAMI</name>
<gene>
    <name evidence="8" type="ORF">PHJA_003032400</name>
</gene>
<dbReference type="SUPFAM" id="SSF48334">
    <property type="entry name" value="DNA repair protein MutS, domain III"/>
    <property type="match status" value="1"/>
</dbReference>
<comment type="function">
    <text evidence="6">Component of the post-replicative DNA mismatch repair system (MMR).</text>
</comment>
<dbReference type="SMART" id="SM00533">
    <property type="entry name" value="MUTSd"/>
    <property type="match status" value="1"/>
</dbReference>
<evidence type="ECO:0000313" key="9">
    <source>
        <dbReference type="Proteomes" id="UP000653305"/>
    </source>
</evidence>
<dbReference type="AlphaFoldDB" id="A0A830DDY9"/>
<dbReference type="OrthoDB" id="10252754at2759"/>
<dbReference type="InterPro" id="IPR016151">
    <property type="entry name" value="DNA_mismatch_repair_MutS_N"/>
</dbReference>
<reference evidence="8" key="1">
    <citation type="submission" date="2020-07" db="EMBL/GenBank/DDBJ databases">
        <title>Ethylene signaling mediates host invasion by parasitic plants.</title>
        <authorList>
            <person name="Yoshida S."/>
        </authorList>
    </citation>
    <scope>NUCLEOTIDE SEQUENCE</scope>
    <source>
        <strain evidence="8">Okayama</strain>
    </source>
</reference>
<dbReference type="GO" id="GO:0140664">
    <property type="term" value="F:ATP-dependent DNA damage sensor activity"/>
    <property type="evidence" value="ECO:0007669"/>
    <property type="project" value="InterPro"/>
</dbReference>
<evidence type="ECO:0000256" key="3">
    <source>
        <dbReference type="ARBA" id="ARBA00022763"/>
    </source>
</evidence>
<dbReference type="SUPFAM" id="SSF52540">
    <property type="entry name" value="P-loop containing nucleoside triphosphate hydrolases"/>
    <property type="match status" value="1"/>
</dbReference>
<dbReference type="InterPro" id="IPR027417">
    <property type="entry name" value="P-loop_NTPase"/>
</dbReference>
<dbReference type="Gene3D" id="3.30.420.110">
    <property type="entry name" value="MutS, connector domain"/>
    <property type="match status" value="1"/>
</dbReference>
<keyword evidence="9" id="KW-1185">Reference proteome</keyword>
<dbReference type="EMBL" id="BMAC01010383">
    <property type="protein sequence ID" value="GFQ08883.1"/>
    <property type="molecule type" value="Genomic_DNA"/>
</dbReference>
<dbReference type="PANTHER" id="PTHR11361">
    <property type="entry name" value="DNA MISMATCH REPAIR PROTEIN MUTS FAMILY MEMBER"/>
    <property type="match status" value="1"/>
</dbReference>
<accession>A0A830DDY9</accession>
<dbReference type="Pfam" id="PF05190">
    <property type="entry name" value="MutS_IV"/>
    <property type="match status" value="1"/>
</dbReference>
<comment type="caution">
    <text evidence="8">The sequence shown here is derived from an EMBL/GenBank/DDBJ whole genome shotgun (WGS) entry which is preliminary data.</text>
</comment>
<sequence>NRRDANRRRPGDANYDPRTLYLPPDFVKNLTGGQRQWWEFKSKHMDKVLFFKMGKFYELYEMDAHVGAKELGLQYMKGEQPHCGFPEKNFSVNVEKLARKGYRVLVVEQTETPDQLEIRRRETGAKDKVVKREICAVVTKGTLTEGEMLSTNPDASYLLAVTESCLTSANEQGVHVFGICVVDVATSKIVLGQFRDDADCSSLCSLLSELRPVEIIKPAKLLCPETEKALFRHTRNPLVNELVPFSEFWDAEKTIREVTTIYQRVGDHSCSPSGASSENGIDTNCLPGVLTNLVSDGENGSQALSALGGAIFYLRQAFLDETLVRFAKFELLPCSGYGEIAQKPYMVLDSSALENLEIFENSRNGDSSGTLFAQLNHCATSFGKRLLRTWLARPLYHLESIMERQDAIAEFRKGVNQSYVLGFRKELSKLPDMERLLARIFAGSEASGRNANKVILYEDASKKQLQEFISSLRGCEMMTNACSSLSAILDSVESKLLHHLLMPGTSAVRSILRHFKDAFDWEEANNSGRIIPREGADVEYDAACQIVKDIESNLGKHLKEQRKVLGDSSISFVTVGKDAYLLEVPESLSQNISKEYELRSSKKGFARYWTPVIKKLLGELSQAESEKESKLKSILQRLIERFCENHIKWRQMVSTIAELDCLISLSIASEYYEGKACRPVISTSHHDHEVPSLNAKSLGHPVLRSDALVEGTFVTNDVTLGGSGHASFILLTGPNMGGKSTLLRQICMAVILAQMGADVACRKFCVISYRPDIYSDGG</sequence>
<dbReference type="GO" id="GO:0006298">
    <property type="term" value="P:mismatch repair"/>
    <property type="evidence" value="ECO:0007669"/>
    <property type="project" value="InterPro"/>
</dbReference>
<feature type="domain" description="DNA mismatch repair protein MutS core" evidence="7">
    <location>
        <begin position="366"/>
        <end position="706"/>
    </location>
</feature>
<organism evidence="8 9">
    <name type="scientific">Phtheirospermum japonicum</name>
    <dbReference type="NCBI Taxonomy" id="374723"/>
    <lineage>
        <taxon>Eukaryota</taxon>
        <taxon>Viridiplantae</taxon>
        <taxon>Streptophyta</taxon>
        <taxon>Embryophyta</taxon>
        <taxon>Tracheophyta</taxon>
        <taxon>Spermatophyta</taxon>
        <taxon>Magnoliopsida</taxon>
        <taxon>eudicotyledons</taxon>
        <taxon>Gunneridae</taxon>
        <taxon>Pentapetalae</taxon>
        <taxon>asterids</taxon>
        <taxon>lamiids</taxon>
        <taxon>Lamiales</taxon>
        <taxon>Orobanchaceae</taxon>
        <taxon>Orobanchaceae incertae sedis</taxon>
        <taxon>Phtheirospermum</taxon>
    </lineage>
</organism>
<keyword evidence="4" id="KW-0067">ATP-binding</keyword>
<dbReference type="Gene3D" id="3.40.50.300">
    <property type="entry name" value="P-loop containing nucleotide triphosphate hydrolases"/>
    <property type="match status" value="1"/>
</dbReference>